<dbReference type="Pfam" id="PF00561">
    <property type="entry name" value="Abhydrolase_1"/>
    <property type="match status" value="2"/>
</dbReference>
<dbReference type="PANTHER" id="PTHR43433:SF5">
    <property type="entry name" value="AB HYDROLASE-1 DOMAIN-CONTAINING PROTEIN"/>
    <property type="match status" value="1"/>
</dbReference>
<feature type="domain" description="AB hydrolase-1" evidence="1">
    <location>
        <begin position="24"/>
        <end position="146"/>
    </location>
</feature>
<gene>
    <name evidence="2" type="ORF">HEQ75_02955</name>
</gene>
<dbReference type="RefSeq" id="WP_168027437.1">
    <property type="nucleotide sequence ID" value="NZ_JAAVNE010000003.1"/>
</dbReference>
<dbReference type="InterPro" id="IPR029058">
    <property type="entry name" value="AB_hydrolase_fold"/>
</dbReference>
<evidence type="ECO:0000313" key="2">
    <source>
        <dbReference type="EMBL" id="NKC29807.1"/>
    </source>
</evidence>
<dbReference type="InterPro" id="IPR000073">
    <property type="entry name" value="AB_hydrolase_1"/>
</dbReference>
<organism evidence="2 3">
    <name type="scientific">Falsiroseomonas selenitidurans</name>
    <dbReference type="NCBI Taxonomy" id="2716335"/>
    <lineage>
        <taxon>Bacteria</taxon>
        <taxon>Pseudomonadati</taxon>
        <taxon>Pseudomonadota</taxon>
        <taxon>Alphaproteobacteria</taxon>
        <taxon>Acetobacterales</taxon>
        <taxon>Roseomonadaceae</taxon>
        <taxon>Falsiroseomonas</taxon>
    </lineage>
</organism>
<evidence type="ECO:0000259" key="1">
    <source>
        <dbReference type="Pfam" id="PF00561"/>
    </source>
</evidence>
<dbReference type="InterPro" id="IPR050471">
    <property type="entry name" value="AB_hydrolase"/>
</dbReference>
<name>A0ABX1DY13_9PROT</name>
<protein>
    <submittedName>
        <fullName evidence="2">Alpha/beta fold hydrolase</fullName>
    </submittedName>
</protein>
<proteinExistence type="predicted"/>
<accession>A0ABX1DY13</accession>
<keyword evidence="3" id="KW-1185">Reference proteome</keyword>
<dbReference type="Gene3D" id="3.40.50.1820">
    <property type="entry name" value="alpha/beta hydrolase"/>
    <property type="match status" value="2"/>
</dbReference>
<dbReference type="SUPFAM" id="SSF53474">
    <property type="entry name" value="alpha/beta-Hydrolases"/>
    <property type="match status" value="2"/>
</dbReference>
<dbReference type="Proteomes" id="UP000787635">
    <property type="component" value="Unassembled WGS sequence"/>
</dbReference>
<dbReference type="EMBL" id="JAAVNE010000003">
    <property type="protein sequence ID" value="NKC29807.1"/>
    <property type="molecule type" value="Genomic_DNA"/>
</dbReference>
<reference evidence="2 3" key="1">
    <citation type="submission" date="2020-03" db="EMBL/GenBank/DDBJ databases">
        <title>Roseomonas selenitidurans sp. nov. isolated from urban soil.</title>
        <authorList>
            <person name="Liu H."/>
        </authorList>
    </citation>
    <scope>NUCLEOTIDE SEQUENCE [LARGE SCALE GENOMIC DNA]</scope>
    <source>
        <strain evidence="2 3">BU-1</strain>
    </source>
</reference>
<feature type="domain" description="AB hydrolase-1" evidence="1">
    <location>
        <begin position="310"/>
        <end position="415"/>
    </location>
</feature>
<comment type="caution">
    <text evidence="2">The sequence shown here is derived from an EMBL/GenBank/DDBJ whole genome shotgun (WGS) entry which is preliminary data.</text>
</comment>
<sequence length="554" mass="60228">MRLTRHFLTLGTRRLHYTRIGQGPAVCLLHASPCSAKVLQPVQEVFASHFTALAFDTPGFGLSDLLPQDPPEIEDFADGLAAALEALGVDQASTYGRHTGASIAVEFARRHPARCAMALTDGFPVFSAKAAEERLARYLLPLVPQWDGGHLLWLWYRYRDQHVFWPWHNQTLAFRADTDAPEAAFNHRGVVELLEAGDGYRIGYAAAFRHRGLAVLPELTVPVCFGNRPGDSQHRTMAAYPPEAWVQEMPRDPLAAAAAERAILLRHRPRGAVPPSPLATPIPGRSTTNYVDVGGRQVLVRVIGDLHAAPPLVIAPHVPGSSALYEDLLRALGIPAIAFDPPGHGESEAAGEQGPEAWAAALWGVCDALGVKAAHLLGHNAGATTVVAAAASRPDRALSVLLDAPIALPARLRAEWAPRWAPDVLPAWDGSHLLRMWHMRRDMGLWFPWWDRRLENARATEPMVEPARLQAEIREVAKNPESFAPAWHSALAWPLPERLAALPQRVAFLAAANDLFVQCLDLALSLRPEAKLHRSGDGPADKAAAIRAALAGIA</sequence>
<dbReference type="GO" id="GO:0016787">
    <property type="term" value="F:hydrolase activity"/>
    <property type="evidence" value="ECO:0007669"/>
    <property type="project" value="UniProtKB-KW"/>
</dbReference>
<keyword evidence="2" id="KW-0378">Hydrolase</keyword>
<evidence type="ECO:0000313" key="3">
    <source>
        <dbReference type="Proteomes" id="UP000787635"/>
    </source>
</evidence>
<dbReference type="PANTHER" id="PTHR43433">
    <property type="entry name" value="HYDROLASE, ALPHA/BETA FOLD FAMILY PROTEIN"/>
    <property type="match status" value="1"/>
</dbReference>